<sequence length="74" mass="8513">MHKYQLAIENYEFSDKVKSKSIMNIIKHYEGVIDDASNSTIYFGFPDELKQLCVNGSLHEIGVCCDLWIEGVRK</sequence>
<protein>
    <submittedName>
        <fullName evidence="1">Uncharacterized protein</fullName>
    </submittedName>
</protein>
<organism evidence="1">
    <name type="scientific">uncultured Caudovirales phage</name>
    <dbReference type="NCBI Taxonomy" id="2100421"/>
    <lineage>
        <taxon>Viruses</taxon>
        <taxon>Duplodnaviria</taxon>
        <taxon>Heunggongvirae</taxon>
        <taxon>Uroviricota</taxon>
        <taxon>Caudoviricetes</taxon>
        <taxon>Peduoviridae</taxon>
        <taxon>Maltschvirus</taxon>
        <taxon>Maltschvirus maltsch</taxon>
    </lineage>
</organism>
<evidence type="ECO:0000313" key="1">
    <source>
        <dbReference type="EMBL" id="CAB4136704.1"/>
    </source>
</evidence>
<name>A0A6J5LPZ9_9CAUD</name>
<gene>
    <name evidence="1" type="ORF">UFOVP308_55</name>
</gene>
<dbReference type="EMBL" id="LR796319">
    <property type="protein sequence ID" value="CAB4136704.1"/>
    <property type="molecule type" value="Genomic_DNA"/>
</dbReference>
<accession>A0A6J5LPZ9</accession>
<proteinExistence type="predicted"/>
<reference evidence="1" key="1">
    <citation type="submission" date="2020-04" db="EMBL/GenBank/DDBJ databases">
        <authorList>
            <person name="Chiriac C."/>
            <person name="Salcher M."/>
            <person name="Ghai R."/>
            <person name="Kavagutti S V."/>
        </authorList>
    </citation>
    <scope>NUCLEOTIDE SEQUENCE</scope>
</reference>